<dbReference type="Proteomes" id="UP001482620">
    <property type="component" value="Unassembled WGS sequence"/>
</dbReference>
<reference evidence="1 2" key="1">
    <citation type="submission" date="2021-06" db="EMBL/GenBank/DDBJ databases">
        <authorList>
            <person name="Palmer J.M."/>
        </authorList>
    </citation>
    <scope>NUCLEOTIDE SEQUENCE [LARGE SCALE GENOMIC DNA]</scope>
    <source>
        <strain evidence="2">if_2019</strain>
        <tissue evidence="1">Muscle</tissue>
    </source>
</reference>
<keyword evidence="2" id="KW-1185">Reference proteome</keyword>
<protein>
    <submittedName>
        <fullName evidence="1">Uncharacterized protein</fullName>
    </submittedName>
</protein>
<comment type="caution">
    <text evidence="1">The sequence shown here is derived from an EMBL/GenBank/DDBJ whole genome shotgun (WGS) entry which is preliminary data.</text>
</comment>
<evidence type="ECO:0000313" key="2">
    <source>
        <dbReference type="Proteomes" id="UP001482620"/>
    </source>
</evidence>
<accession>A0ABV0SSV6</accession>
<dbReference type="EMBL" id="JAHRIQ010011091">
    <property type="protein sequence ID" value="MEQ2223680.1"/>
    <property type="molecule type" value="Genomic_DNA"/>
</dbReference>
<name>A0ABV0SSV6_9TELE</name>
<proteinExistence type="predicted"/>
<gene>
    <name evidence="1" type="ORF">ILYODFUR_039096</name>
</gene>
<evidence type="ECO:0000313" key="1">
    <source>
        <dbReference type="EMBL" id="MEQ2223680.1"/>
    </source>
</evidence>
<organism evidence="1 2">
    <name type="scientific">Ilyodon furcidens</name>
    <name type="common">goldbreast splitfin</name>
    <dbReference type="NCBI Taxonomy" id="33524"/>
    <lineage>
        <taxon>Eukaryota</taxon>
        <taxon>Metazoa</taxon>
        <taxon>Chordata</taxon>
        <taxon>Craniata</taxon>
        <taxon>Vertebrata</taxon>
        <taxon>Euteleostomi</taxon>
        <taxon>Actinopterygii</taxon>
        <taxon>Neopterygii</taxon>
        <taxon>Teleostei</taxon>
        <taxon>Neoteleostei</taxon>
        <taxon>Acanthomorphata</taxon>
        <taxon>Ovalentaria</taxon>
        <taxon>Atherinomorphae</taxon>
        <taxon>Cyprinodontiformes</taxon>
        <taxon>Goodeidae</taxon>
        <taxon>Ilyodon</taxon>
    </lineage>
</organism>
<sequence>MGGNIAGMQGQGIWSVLMGSWIKDTGANLLEAAEHLRLRWSFSIQEDNDPKQEARATMEWFKPAVIVFISRPKSS</sequence>